<feature type="transmembrane region" description="Helical" evidence="7">
    <location>
        <begin position="189"/>
        <end position="206"/>
    </location>
</feature>
<keyword evidence="7" id="KW-0813">Transport</keyword>
<comment type="subunit">
    <text evidence="7">The Tat system comprises two distinct complexes: a TatABC complex, containing multiple copies of TatA, TatB and TatC subunits, and a separate TatA complex, containing only TatA subunits. Substrates initially bind to the TatABC complex, which probably triggers association of the separate TatA complex to form the active translocon.</text>
</comment>
<keyword evidence="6 7" id="KW-0472">Membrane</keyword>
<feature type="transmembrane region" description="Helical" evidence="7">
    <location>
        <begin position="212"/>
        <end position="232"/>
    </location>
</feature>
<evidence type="ECO:0000256" key="3">
    <source>
        <dbReference type="ARBA" id="ARBA00022927"/>
    </source>
</evidence>
<comment type="function">
    <text evidence="7">Part of the twin-arginine translocation (Tat) system that transports large folded proteins containing a characteristic twin-arginine motif in their signal peptide across membranes. Together with TatB, TatC is part of a receptor directly interacting with Tat signal peptides.</text>
</comment>
<keyword evidence="4 7" id="KW-1133">Transmembrane helix</keyword>
<comment type="subcellular location">
    <subcellularLocation>
        <location evidence="7">Cell membrane</location>
        <topology evidence="7">Multi-pass membrane protein</topology>
    </subcellularLocation>
    <subcellularLocation>
        <location evidence="1">Membrane</location>
        <topology evidence="1">Multi-pass membrane protein</topology>
    </subcellularLocation>
</comment>
<dbReference type="GO" id="GO:0065002">
    <property type="term" value="P:intracellular protein transmembrane transport"/>
    <property type="evidence" value="ECO:0007669"/>
    <property type="project" value="TreeGrafter"/>
</dbReference>
<dbReference type="GO" id="GO:0043953">
    <property type="term" value="P:protein transport by the Tat complex"/>
    <property type="evidence" value="ECO:0007669"/>
    <property type="project" value="UniProtKB-UniRule"/>
</dbReference>
<dbReference type="GO" id="GO:0033281">
    <property type="term" value="C:TAT protein transport complex"/>
    <property type="evidence" value="ECO:0007669"/>
    <property type="project" value="UniProtKB-UniRule"/>
</dbReference>
<keyword evidence="5 7" id="KW-0811">Translocation</keyword>
<feature type="transmembrane region" description="Helical" evidence="7">
    <location>
        <begin position="149"/>
        <end position="177"/>
    </location>
</feature>
<evidence type="ECO:0000313" key="8">
    <source>
        <dbReference type="EMBL" id="QNV41009.1"/>
    </source>
</evidence>
<feature type="transmembrane region" description="Helical" evidence="7">
    <location>
        <begin position="103"/>
        <end position="129"/>
    </location>
</feature>
<name>A0A7H2BMW3_9MICC</name>
<dbReference type="Pfam" id="PF00902">
    <property type="entry name" value="TatC"/>
    <property type="match status" value="1"/>
</dbReference>
<keyword evidence="9" id="KW-1185">Reference proteome</keyword>
<dbReference type="EMBL" id="CP061538">
    <property type="protein sequence ID" value="QNV41009.1"/>
    <property type="molecule type" value="Genomic_DNA"/>
</dbReference>
<keyword evidence="7" id="KW-1003">Cell membrane</keyword>
<dbReference type="Proteomes" id="UP000516421">
    <property type="component" value="Chromosome"/>
</dbReference>
<dbReference type="GO" id="GO:0009977">
    <property type="term" value="F:proton motive force dependent protein transmembrane transporter activity"/>
    <property type="evidence" value="ECO:0007669"/>
    <property type="project" value="TreeGrafter"/>
</dbReference>
<dbReference type="PANTHER" id="PTHR30371">
    <property type="entry name" value="SEC-INDEPENDENT PROTEIN TRANSLOCASE PROTEIN TATC"/>
    <property type="match status" value="1"/>
</dbReference>
<proteinExistence type="inferred from homology"/>
<evidence type="ECO:0000256" key="5">
    <source>
        <dbReference type="ARBA" id="ARBA00023010"/>
    </source>
</evidence>
<keyword evidence="2 7" id="KW-0812">Transmembrane</keyword>
<feature type="transmembrane region" description="Helical" evidence="7">
    <location>
        <begin position="14"/>
        <end position="32"/>
    </location>
</feature>
<dbReference type="InterPro" id="IPR002033">
    <property type="entry name" value="TatC"/>
</dbReference>
<sequence>MALMEHLREFKNRIIKAAVATVLGAVGGFFLYQPFITAIKAPLDEINAEQGREALLNYSTVQSSFSLMVTVSLYIGLVLAAPVWLYQLWAFITPALYKKEKRYALGFIFSAVPMFLIGLLTAWICLPAAVFALTAFNPDGTSNIISAEIYISFVVKFMVSFALAFVIPVILVGLNFMGILPGRTILKQWRWVVVFVATIAAMTAPGTDIMTMFYLAAPLLFFFFIAIVICLLHDKRVERKRAKLAKGLSETEIDRATSAEELEKLGRIEENSGSVESSRLSS</sequence>
<accession>A0A7H2BMW3</accession>
<evidence type="ECO:0000256" key="6">
    <source>
        <dbReference type="ARBA" id="ARBA00023136"/>
    </source>
</evidence>
<comment type="similarity">
    <text evidence="7">Belongs to the TatC family.</text>
</comment>
<dbReference type="NCBIfam" id="TIGR00945">
    <property type="entry name" value="tatC"/>
    <property type="match status" value="1"/>
</dbReference>
<evidence type="ECO:0000256" key="7">
    <source>
        <dbReference type="HAMAP-Rule" id="MF_00902"/>
    </source>
</evidence>
<keyword evidence="3 7" id="KW-0653">Protein transport</keyword>
<evidence type="ECO:0000256" key="1">
    <source>
        <dbReference type="ARBA" id="ARBA00004141"/>
    </source>
</evidence>
<gene>
    <name evidence="7 8" type="primary">tatC</name>
    <name evidence="8" type="ORF">IDM48_06220</name>
</gene>
<protein>
    <recommendedName>
        <fullName evidence="7">Sec-independent protein translocase protein TatC</fullName>
    </recommendedName>
</protein>
<dbReference type="PRINTS" id="PR01840">
    <property type="entry name" value="TATCFAMILY"/>
</dbReference>
<dbReference type="AlphaFoldDB" id="A0A7H2BMW3"/>
<evidence type="ECO:0000256" key="4">
    <source>
        <dbReference type="ARBA" id="ARBA00022989"/>
    </source>
</evidence>
<dbReference type="KEGG" id="rama:IDM48_06220"/>
<organism evidence="8 9">
    <name type="scientific">Rothia amarae</name>
    <dbReference type="NCBI Taxonomy" id="169480"/>
    <lineage>
        <taxon>Bacteria</taxon>
        <taxon>Bacillati</taxon>
        <taxon>Actinomycetota</taxon>
        <taxon>Actinomycetes</taxon>
        <taxon>Micrococcales</taxon>
        <taxon>Micrococcaceae</taxon>
        <taxon>Rothia</taxon>
    </lineage>
</organism>
<dbReference type="HAMAP" id="MF_00902">
    <property type="entry name" value="TatC"/>
    <property type="match status" value="1"/>
</dbReference>
<evidence type="ECO:0000256" key="2">
    <source>
        <dbReference type="ARBA" id="ARBA00022692"/>
    </source>
</evidence>
<dbReference type="PANTHER" id="PTHR30371:SF0">
    <property type="entry name" value="SEC-INDEPENDENT PROTEIN TRANSLOCASE PROTEIN TATC, CHLOROPLASTIC-RELATED"/>
    <property type="match status" value="1"/>
</dbReference>
<evidence type="ECO:0000313" key="9">
    <source>
        <dbReference type="Proteomes" id="UP000516421"/>
    </source>
</evidence>
<feature type="transmembrane region" description="Helical" evidence="7">
    <location>
        <begin position="65"/>
        <end position="91"/>
    </location>
</feature>
<reference evidence="8 9" key="1">
    <citation type="submission" date="2020-09" db="EMBL/GenBank/DDBJ databases">
        <title>Investigation of environmental microbe.</title>
        <authorList>
            <person name="Ou Y."/>
            <person name="Kang Q."/>
        </authorList>
    </citation>
    <scope>NUCLEOTIDE SEQUENCE [LARGE SCALE GENOMIC DNA]</scope>
    <source>
        <strain evidence="8 9">KJZ-9</strain>
    </source>
</reference>